<dbReference type="InterPro" id="IPR020845">
    <property type="entry name" value="AMP-binding_CS"/>
</dbReference>
<accession>A0A506U8J6</accession>
<name>A0A506U8J6_9HYPH</name>
<dbReference type="RefSeq" id="WP_141166071.1">
    <property type="nucleotide sequence ID" value="NZ_VHLH01000007.1"/>
</dbReference>
<comment type="similarity">
    <text evidence="1">Belongs to the ATP-dependent AMP-binding enzyme family.</text>
</comment>
<dbReference type="Pfam" id="PF00501">
    <property type="entry name" value="AMP-binding"/>
    <property type="match status" value="1"/>
</dbReference>
<dbReference type="EMBL" id="VHLH01000007">
    <property type="protein sequence ID" value="TPW30220.1"/>
    <property type="molecule type" value="Genomic_DNA"/>
</dbReference>
<sequence length="617" mass="67055">MSDPGVATAGHEIEATRFAQPSAVLENLPDGSMLLRHGLAPAPYDRQVGDWLRRWSDAAPDRVFLAAWREDGSIESLTYAETRNLCDRLSQALIGRDLGAERPIAILSEKSLSHALLTLAALQVGIPVAPLSPTYSLRAEARGRLKVCLEAATPGLVLVEDGDAFEEALALVDPETEIVHVQHPPGKRDSTDFASLLSATAGEDVDGAFDRVDPDAPAKILFTSGSTGVPKPVINTHRMMCANATAQAQLYPFLTARPPVVVDWQPWHHCGGSSFNFHAALANGGSYYIDTGKPTTAQAFAPTLRALSTVSPTIHFNVPLGYEMLAFHLERDDRLRQTFFAELDCLIYAAASMPPRLWQHLERLSERERGRRVPMMSSYGTTELAPMHTSLHWHENRPGLIGLPIPGSQVKLVPCHDKLELRARGPNVTPGYFRAPAATQAAFDAEGWYMTGDAVRLCDPDDPARGLVFEGRLSEEFKLSTGTFVQVGAVRTALVSACPLVGDALIVGENRNTLGALLILDLKEGRSRFGDPDLTMEALVAMEEAHAAIKADLARYNAENTVSSRRIAAAMPILDIPSLRKGETTDKGYINQRLAVARRADLVEALYDADNSAVIRP</sequence>
<reference evidence="3 4" key="1">
    <citation type="submission" date="2019-06" db="EMBL/GenBank/DDBJ databases">
        <authorList>
            <person name="Li M."/>
        </authorList>
    </citation>
    <scope>NUCLEOTIDE SEQUENCE [LARGE SCALE GENOMIC DNA]</scope>
    <source>
        <strain evidence="3 4">BGMRC6574</strain>
    </source>
</reference>
<dbReference type="GO" id="GO:0006631">
    <property type="term" value="P:fatty acid metabolic process"/>
    <property type="evidence" value="ECO:0007669"/>
    <property type="project" value="TreeGrafter"/>
</dbReference>
<evidence type="ECO:0000259" key="2">
    <source>
        <dbReference type="Pfam" id="PF00501"/>
    </source>
</evidence>
<evidence type="ECO:0000256" key="1">
    <source>
        <dbReference type="ARBA" id="ARBA00006432"/>
    </source>
</evidence>
<proteinExistence type="inferred from homology"/>
<dbReference type="PANTHER" id="PTHR43201:SF8">
    <property type="entry name" value="ACYL-COA SYNTHETASE FAMILY MEMBER 3"/>
    <property type="match status" value="1"/>
</dbReference>
<feature type="domain" description="AMP-dependent synthetase/ligase" evidence="2">
    <location>
        <begin position="53"/>
        <end position="433"/>
    </location>
</feature>
<organism evidence="3 4">
    <name type="scientific">Pararhizobium mangrovi</name>
    <dbReference type="NCBI Taxonomy" id="2590452"/>
    <lineage>
        <taxon>Bacteria</taxon>
        <taxon>Pseudomonadati</taxon>
        <taxon>Pseudomonadota</taxon>
        <taxon>Alphaproteobacteria</taxon>
        <taxon>Hyphomicrobiales</taxon>
        <taxon>Rhizobiaceae</taxon>
        <taxon>Rhizobium/Agrobacterium group</taxon>
        <taxon>Pararhizobium</taxon>
    </lineage>
</organism>
<dbReference type="Proteomes" id="UP000320314">
    <property type="component" value="Unassembled WGS sequence"/>
</dbReference>
<evidence type="ECO:0000313" key="3">
    <source>
        <dbReference type="EMBL" id="TPW30220.1"/>
    </source>
</evidence>
<dbReference type="SUPFAM" id="SSF56801">
    <property type="entry name" value="Acetyl-CoA synthetase-like"/>
    <property type="match status" value="1"/>
</dbReference>
<dbReference type="GO" id="GO:0031956">
    <property type="term" value="F:medium-chain fatty acid-CoA ligase activity"/>
    <property type="evidence" value="ECO:0007669"/>
    <property type="project" value="TreeGrafter"/>
</dbReference>
<gene>
    <name evidence="3" type="ORF">FJU11_05695</name>
</gene>
<dbReference type="Pfam" id="PF23562">
    <property type="entry name" value="AMP-binding_C_3"/>
    <property type="match status" value="1"/>
</dbReference>
<comment type="caution">
    <text evidence="3">The sequence shown here is derived from an EMBL/GenBank/DDBJ whole genome shotgun (WGS) entry which is preliminary data.</text>
</comment>
<evidence type="ECO:0000313" key="4">
    <source>
        <dbReference type="Proteomes" id="UP000320314"/>
    </source>
</evidence>
<dbReference type="OrthoDB" id="9803968at2"/>
<dbReference type="PANTHER" id="PTHR43201">
    <property type="entry name" value="ACYL-COA SYNTHETASE"/>
    <property type="match status" value="1"/>
</dbReference>
<dbReference type="PROSITE" id="PS00455">
    <property type="entry name" value="AMP_BINDING"/>
    <property type="match status" value="1"/>
</dbReference>
<dbReference type="AlphaFoldDB" id="A0A506U8J6"/>
<dbReference type="InterPro" id="IPR000873">
    <property type="entry name" value="AMP-dep_synth/lig_dom"/>
</dbReference>
<keyword evidence="4" id="KW-1185">Reference proteome</keyword>
<dbReference type="InterPro" id="IPR042099">
    <property type="entry name" value="ANL_N_sf"/>
</dbReference>
<dbReference type="Gene3D" id="3.40.50.12780">
    <property type="entry name" value="N-terminal domain of ligase-like"/>
    <property type="match status" value="1"/>
</dbReference>
<protein>
    <submittedName>
        <fullName evidence="3">Feruloyl-CoA synthase</fullName>
    </submittedName>
</protein>